<feature type="region of interest" description="Disordered" evidence="1">
    <location>
        <begin position="77"/>
        <end position="97"/>
    </location>
</feature>
<name>A0A2U1IYM7_SMIAN</name>
<proteinExistence type="predicted"/>
<evidence type="ECO:0000256" key="1">
    <source>
        <dbReference type="SAM" id="MobiDB-lite"/>
    </source>
</evidence>
<protein>
    <submittedName>
        <fullName evidence="2">Uncharacterized protein</fullName>
    </submittedName>
</protein>
<feature type="compositionally biased region" description="Polar residues" evidence="1">
    <location>
        <begin position="77"/>
        <end position="87"/>
    </location>
</feature>
<sequence>MNEYSDGTMSPTSTRNSSPFDQYQSLEFYNHSNLNVDPSLFLGLEDVSVRNTNHFEQLGMDNITPRRIDHNVDTNQYSNNTHLPHTNNENRDNTSNRTHNVIGTISQIQALPNEGNIVSENSNTTSRRNSAQNSGLNSSKLSTEYRLSVGNLNLHLISDRVKHLKEVCAARKERLDYLRGLIFELVNSTTEQLEKKDYSSESATMSTKPDATPKDIKLAFLRSKRSKLEEINDIINITSNRYLKNLGDLLTAENELALYNQKV</sequence>
<comment type="caution">
    <text evidence="2">The sequence shown here is derived from an EMBL/GenBank/DDBJ whole genome shotgun (WGS) entry which is preliminary data.</text>
</comment>
<evidence type="ECO:0000313" key="3">
    <source>
        <dbReference type="Proteomes" id="UP000245591"/>
    </source>
</evidence>
<organism evidence="2 3">
    <name type="scientific">Smittium angustum</name>
    <dbReference type="NCBI Taxonomy" id="133377"/>
    <lineage>
        <taxon>Eukaryota</taxon>
        <taxon>Fungi</taxon>
        <taxon>Fungi incertae sedis</taxon>
        <taxon>Zoopagomycota</taxon>
        <taxon>Kickxellomycotina</taxon>
        <taxon>Harpellomycetes</taxon>
        <taxon>Harpellales</taxon>
        <taxon>Legeriomycetaceae</taxon>
        <taxon>Smittium</taxon>
    </lineage>
</organism>
<evidence type="ECO:0000313" key="2">
    <source>
        <dbReference type="EMBL" id="PVZ97926.1"/>
    </source>
</evidence>
<accession>A0A2U1IYM7</accession>
<feature type="compositionally biased region" description="Low complexity" evidence="1">
    <location>
        <begin position="121"/>
        <end position="130"/>
    </location>
</feature>
<dbReference type="AlphaFoldDB" id="A0A2U1IYM7"/>
<reference evidence="2 3" key="1">
    <citation type="journal article" date="2018" name="MBio">
        <title>Comparative Genomics Reveals the Core Gene Toolbox for the Fungus-Insect Symbiosis.</title>
        <authorList>
            <person name="Wang Y."/>
            <person name="Stata M."/>
            <person name="Wang W."/>
            <person name="Stajich J.E."/>
            <person name="White M.M."/>
            <person name="Moncalvo J.M."/>
        </authorList>
    </citation>
    <scope>NUCLEOTIDE SEQUENCE [LARGE SCALE GENOMIC DNA]</scope>
    <source>
        <strain evidence="2 3">AUS-126-30</strain>
    </source>
</reference>
<dbReference type="Proteomes" id="UP000245591">
    <property type="component" value="Unassembled WGS sequence"/>
</dbReference>
<gene>
    <name evidence="2" type="ORF">BB558_006109</name>
</gene>
<feature type="region of interest" description="Disordered" evidence="1">
    <location>
        <begin position="112"/>
        <end position="138"/>
    </location>
</feature>
<dbReference type="EMBL" id="MBFU01000664">
    <property type="protein sequence ID" value="PVZ97926.1"/>
    <property type="molecule type" value="Genomic_DNA"/>
</dbReference>
<keyword evidence="3" id="KW-1185">Reference proteome</keyword>